<feature type="domain" description="HTH lysR-type" evidence="5">
    <location>
        <begin position="12"/>
        <end position="69"/>
    </location>
</feature>
<dbReference type="Pfam" id="PF03466">
    <property type="entry name" value="LysR_substrate"/>
    <property type="match status" value="1"/>
</dbReference>
<protein>
    <submittedName>
        <fullName evidence="6">LysR family transcriptional regulator</fullName>
    </submittedName>
</protein>
<dbReference type="PANTHER" id="PTHR30579">
    <property type="entry name" value="TRANSCRIPTIONAL REGULATOR"/>
    <property type="match status" value="1"/>
</dbReference>
<dbReference type="EMBL" id="JAJNOC010000001">
    <property type="protein sequence ID" value="MCD2515448.1"/>
    <property type="molecule type" value="Genomic_DNA"/>
</dbReference>
<dbReference type="InterPro" id="IPR036390">
    <property type="entry name" value="WH_DNA-bd_sf"/>
</dbReference>
<evidence type="ECO:0000256" key="2">
    <source>
        <dbReference type="ARBA" id="ARBA00023015"/>
    </source>
</evidence>
<dbReference type="RefSeq" id="WP_231056755.1">
    <property type="nucleotide sequence ID" value="NZ_JAJNOC010000001.1"/>
</dbReference>
<evidence type="ECO:0000259" key="5">
    <source>
        <dbReference type="PROSITE" id="PS50931"/>
    </source>
</evidence>
<comment type="similarity">
    <text evidence="1">Belongs to the LysR transcriptional regulatory family.</text>
</comment>
<evidence type="ECO:0000256" key="3">
    <source>
        <dbReference type="ARBA" id="ARBA00023125"/>
    </source>
</evidence>
<dbReference type="Gene3D" id="3.40.190.290">
    <property type="match status" value="1"/>
</dbReference>
<comment type="caution">
    <text evidence="6">The sequence shown here is derived from an EMBL/GenBank/DDBJ whole genome shotgun (WGS) entry which is preliminary data.</text>
</comment>
<reference evidence="6" key="1">
    <citation type="submission" date="2021-11" db="EMBL/GenBank/DDBJ databases">
        <title>The complete genome of Massilia sp sp. G4R7.</title>
        <authorList>
            <person name="Liu L."/>
            <person name="Yue J."/>
            <person name="Yuan J."/>
            <person name="Yang F."/>
            <person name="Li L."/>
        </authorList>
    </citation>
    <scope>NUCLEOTIDE SEQUENCE</scope>
    <source>
        <strain evidence="6">G4R7</strain>
    </source>
</reference>
<keyword evidence="3" id="KW-0238">DNA-binding</keyword>
<sequence length="302" mass="33290">MKPSYAQLQSQLGLQDLELVLALHRGRTLAGAAERLKVDTSTVFRAIKRIEKDIGELLFDRSRQGYTATELGRVLASHAERIETQLEEAREAAFHQASEPSGLLRITLTDTLLHAVLLPVLARFTAQHPRIDLELATTNVLVNLSQREADIAIRVTNDPPEHLVGIRLGTMRSAVYAGTDYLAAQPEGKHYGEMDWITLDDSLPDHPSQGWRREHYPQAAPRHKVGNLLAVAGAVVNGLGVGVVPLAVMRDHPQATLLDGPLPELDIGLWVLAHPDTRYLGRMKAMFDFLRTAIELPASCPP</sequence>
<keyword evidence="4" id="KW-0804">Transcription</keyword>
<proteinExistence type="inferred from homology"/>
<gene>
    <name evidence="6" type="ORF">LQ564_03875</name>
</gene>
<dbReference type="Pfam" id="PF00126">
    <property type="entry name" value="HTH_1"/>
    <property type="match status" value="1"/>
</dbReference>
<dbReference type="SUPFAM" id="SSF53850">
    <property type="entry name" value="Periplasmic binding protein-like II"/>
    <property type="match status" value="1"/>
</dbReference>
<dbReference type="PANTHER" id="PTHR30579:SF3">
    <property type="entry name" value="TRANSCRIPTIONAL REGULATORY PROTEIN"/>
    <property type="match status" value="1"/>
</dbReference>
<dbReference type="InterPro" id="IPR000847">
    <property type="entry name" value="LysR_HTH_N"/>
</dbReference>
<evidence type="ECO:0000313" key="6">
    <source>
        <dbReference type="EMBL" id="MCD2515448.1"/>
    </source>
</evidence>
<dbReference type="PROSITE" id="PS50931">
    <property type="entry name" value="HTH_LYSR"/>
    <property type="match status" value="1"/>
</dbReference>
<evidence type="ECO:0000256" key="4">
    <source>
        <dbReference type="ARBA" id="ARBA00023163"/>
    </source>
</evidence>
<keyword evidence="7" id="KW-1185">Reference proteome</keyword>
<accession>A0ABS8Q1L2</accession>
<evidence type="ECO:0000313" key="7">
    <source>
        <dbReference type="Proteomes" id="UP001179361"/>
    </source>
</evidence>
<dbReference type="InterPro" id="IPR036388">
    <property type="entry name" value="WH-like_DNA-bd_sf"/>
</dbReference>
<dbReference type="SUPFAM" id="SSF46785">
    <property type="entry name" value="Winged helix' DNA-binding domain"/>
    <property type="match status" value="1"/>
</dbReference>
<evidence type="ECO:0000256" key="1">
    <source>
        <dbReference type="ARBA" id="ARBA00009437"/>
    </source>
</evidence>
<dbReference type="Gene3D" id="1.10.10.10">
    <property type="entry name" value="Winged helix-like DNA-binding domain superfamily/Winged helix DNA-binding domain"/>
    <property type="match status" value="1"/>
</dbReference>
<organism evidence="6 7">
    <name type="scientific">Massilia phyllostachyos</name>
    <dbReference type="NCBI Taxonomy" id="2898585"/>
    <lineage>
        <taxon>Bacteria</taxon>
        <taxon>Pseudomonadati</taxon>
        <taxon>Pseudomonadota</taxon>
        <taxon>Betaproteobacteria</taxon>
        <taxon>Burkholderiales</taxon>
        <taxon>Oxalobacteraceae</taxon>
        <taxon>Telluria group</taxon>
        <taxon>Massilia</taxon>
    </lineage>
</organism>
<dbReference type="InterPro" id="IPR005119">
    <property type="entry name" value="LysR_subst-bd"/>
</dbReference>
<keyword evidence="2" id="KW-0805">Transcription regulation</keyword>
<dbReference type="Proteomes" id="UP001179361">
    <property type="component" value="Unassembled WGS sequence"/>
</dbReference>
<name>A0ABS8Q1L2_9BURK</name>
<dbReference type="InterPro" id="IPR050176">
    <property type="entry name" value="LTTR"/>
</dbReference>